<dbReference type="InterPro" id="IPR001647">
    <property type="entry name" value="HTH_TetR"/>
</dbReference>
<dbReference type="InterPro" id="IPR009057">
    <property type="entry name" value="Homeodomain-like_sf"/>
</dbReference>
<reference evidence="4" key="1">
    <citation type="journal article" date="2021" name="PeerJ">
        <title>Extensive microbial diversity within the chicken gut microbiome revealed by metagenomics and culture.</title>
        <authorList>
            <person name="Gilroy R."/>
            <person name="Ravi A."/>
            <person name="Getino M."/>
            <person name="Pursley I."/>
            <person name="Horton D.L."/>
            <person name="Alikhan N.F."/>
            <person name="Baker D."/>
            <person name="Gharbi K."/>
            <person name="Hall N."/>
            <person name="Watson M."/>
            <person name="Adriaenssens E.M."/>
            <person name="Foster-Nyarko E."/>
            <person name="Jarju S."/>
            <person name="Secka A."/>
            <person name="Antonio M."/>
            <person name="Oren A."/>
            <person name="Chaudhuri R.R."/>
            <person name="La Ragione R."/>
            <person name="Hildebrand F."/>
            <person name="Pallen M.J."/>
        </authorList>
    </citation>
    <scope>NUCLEOTIDE SEQUENCE</scope>
    <source>
        <strain evidence="4">ChiSjej1B19-5720</strain>
    </source>
</reference>
<dbReference type="SUPFAM" id="SSF46689">
    <property type="entry name" value="Homeodomain-like"/>
    <property type="match status" value="1"/>
</dbReference>
<dbReference type="Proteomes" id="UP000823842">
    <property type="component" value="Unassembled WGS sequence"/>
</dbReference>
<dbReference type="PROSITE" id="PS50977">
    <property type="entry name" value="HTH_TETR_2"/>
    <property type="match status" value="1"/>
</dbReference>
<evidence type="ECO:0000313" key="4">
    <source>
        <dbReference type="EMBL" id="HJB29936.1"/>
    </source>
</evidence>
<keyword evidence="1 2" id="KW-0238">DNA-binding</keyword>
<proteinExistence type="predicted"/>
<dbReference type="InterPro" id="IPR050624">
    <property type="entry name" value="HTH-type_Tx_Regulator"/>
</dbReference>
<sequence>MTNRQIAALETRKKLLAAGKKLICEKGLSNTAIEEITEAAGVSKGTFYTYFKRKEDIVSELSGESFRDILDNAKAFQGNFYEKLTVYMENFSDYIEHGSVQLAQEWVKNVVNPNFSDNVFDDGKLSYDLSSVEEFIKTAVSEGYLKASTPVEKISHTLVDLLYGQMLCWCMSDGTYSLRGRTREFCDTYLKALFSDYMNPV</sequence>
<feature type="domain" description="HTH tetR-type" evidence="3">
    <location>
        <begin position="9"/>
        <end position="69"/>
    </location>
</feature>
<feature type="DNA-binding region" description="H-T-H motif" evidence="2">
    <location>
        <begin position="32"/>
        <end position="51"/>
    </location>
</feature>
<dbReference type="Gene3D" id="1.10.357.10">
    <property type="entry name" value="Tetracycline Repressor, domain 2"/>
    <property type="match status" value="1"/>
</dbReference>
<dbReference type="SUPFAM" id="SSF48498">
    <property type="entry name" value="Tetracyclin repressor-like, C-terminal domain"/>
    <property type="match status" value="1"/>
</dbReference>
<accession>A0A9D2LVN0</accession>
<evidence type="ECO:0000256" key="2">
    <source>
        <dbReference type="PROSITE-ProRule" id="PRU00335"/>
    </source>
</evidence>
<organism evidence="4 5">
    <name type="scientific">Candidatus Blautia faecavium</name>
    <dbReference type="NCBI Taxonomy" id="2838487"/>
    <lineage>
        <taxon>Bacteria</taxon>
        <taxon>Bacillati</taxon>
        <taxon>Bacillota</taxon>
        <taxon>Clostridia</taxon>
        <taxon>Lachnospirales</taxon>
        <taxon>Lachnospiraceae</taxon>
        <taxon>Blautia</taxon>
    </lineage>
</organism>
<dbReference type="Pfam" id="PF00440">
    <property type="entry name" value="TetR_N"/>
    <property type="match status" value="1"/>
</dbReference>
<comment type="caution">
    <text evidence="4">The sequence shown here is derived from an EMBL/GenBank/DDBJ whole genome shotgun (WGS) entry which is preliminary data.</text>
</comment>
<dbReference type="PANTHER" id="PTHR43479">
    <property type="entry name" value="ACREF/ENVCD OPERON REPRESSOR-RELATED"/>
    <property type="match status" value="1"/>
</dbReference>
<dbReference type="PANTHER" id="PTHR43479:SF11">
    <property type="entry name" value="ACREF_ENVCD OPERON REPRESSOR-RELATED"/>
    <property type="match status" value="1"/>
</dbReference>
<name>A0A9D2LVN0_9FIRM</name>
<protein>
    <submittedName>
        <fullName evidence="4">TetR/AcrR family transcriptional regulator</fullName>
    </submittedName>
</protein>
<evidence type="ECO:0000313" key="5">
    <source>
        <dbReference type="Proteomes" id="UP000823842"/>
    </source>
</evidence>
<dbReference type="PRINTS" id="PR00455">
    <property type="entry name" value="HTHTETR"/>
</dbReference>
<dbReference type="AlphaFoldDB" id="A0A9D2LVN0"/>
<dbReference type="InterPro" id="IPR036271">
    <property type="entry name" value="Tet_transcr_reg_TetR-rel_C_sf"/>
</dbReference>
<dbReference type="EMBL" id="DWYZ01000274">
    <property type="protein sequence ID" value="HJB29936.1"/>
    <property type="molecule type" value="Genomic_DNA"/>
</dbReference>
<evidence type="ECO:0000259" key="3">
    <source>
        <dbReference type="PROSITE" id="PS50977"/>
    </source>
</evidence>
<dbReference type="GO" id="GO:0003677">
    <property type="term" value="F:DNA binding"/>
    <property type="evidence" value="ECO:0007669"/>
    <property type="project" value="UniProtKB-UniRule"/>
</dbReference>
<evidence type="ECO:0000256" key="1">
    <source>
        <dbReference type="ARBA" id="ARBA00023125"/>
    </source>
</evidence>
<gene>
    <name evidence="4" type="ORF">IAA06_14275</name>
</gene>
<reference evidence="4" key="2">
    <citation type="submission" date="2021-04" db="EMBL/GenBank/DDBJ databases">
        <authorList>
            <person name="Gilroy R."/>
        </authorList>
    </citation>
    <scope>NUCLEOTIDE SEQUENCE</scope>
    <source>
        <strain evidence="4">ChiSjej1B19-5720</strain>
    </source>
</reference>